<protein>
    <submittedName>
        <fullName evidence="1">Uncharacterized protein</fullName>
    </submittedName>
</protein>
<name>A0A0E4FRG0_9BRAD</name>
<accession>A0A0E4FRG0</accession>
<organism evidence="1 2">
    <name type="scientific">Bradyrhizobium diazoefficiens</name>
    <dbReference type="NCBI Taxonomy" id="1355477"/>
    <lineage>
        <taxon>Bacteria</taxon>
        <taxon>Pseudomonadati</taxon>
        <taxon>Pseudomonadota</taxon>
        <taxon>Alphaproteobacteria</taxon>
        <taxon>Hyphomicrobiales</taxon>
        <taxon>Nitrobacteraceae</taxon>
        <taxon>Bradyrhizobium</taxon>
    </lineage>
</organism>
<gene>
    <name evidence="1" type="ORF">NK6_1428</name>
</gene>
<dbReference type="Proteomes" id="UP000063308">
    <property type="component" value="Chromosome"/>
</dbReference>
<dbReference type="EMBL" id="AP014685">
    <property type="protein sequence ID" value="BAR54612.1"/>
    <property type="molecule type" value="Genomic_DNA"/>
</dbReference>
<reference evidence="1 2" key="1">
    <citation type="submission" date="2014-11" db="EMBL/GenBank/DDBJ databases">
        <title>Symbiosis island explosion on the genome of extra-slow-growing strains of soybean bradyrhizobia with massive insertion sequences.</title>
        <authorList>
            <person name="Iida T."/>
            <person name="Minamisawa K."/>
        </authorList>
    </citation>
    <scope>NUCLEOTIDE SEQUENCE [LARGE SCALE GENOMIC DNA]</scope>
    <source>
        <strain evidence="1 2">NK6</strain>
    </source>
</reference>
<evidence type="ECO:0000313" key="1">
    <source>
        <dbReference type="EMBL" id="BAR54612.1"/>
    </source>
</evidence>
<proteinExistence type="predicted"/>
<sequence>MALACLHDRRSPRHARVRKWPACGEICGGKGIVSDASRRALSTGEPSFRHGSLVLGDTSTKMAAAAAVA</sequence>
<evidence type="ECO:0000313" key="2">
    <source>
        <dbReference type="Proteomes" id="UP000063308"/>
    </source>
</evidence>
<dbReference type="AlphaFoldDB" id="A0A0E4FRG0"/>